<feature type="domain" description="DUF4377" evidence="3">
    <location>
        <begin position="184"/>
        <end position="268"/>
    </location>
</feature>
<keyword evidence="1" id="KW-0732">Signal</keyword>
<dbReference type="RefSeq" id="WP_232136672.1">
    <property type="nucleotide sequence ID" value="NZ_CP089507.1"/>
</dbReference>
<evidence type="ECO:0000313" key="4">
    <source>
        <dbReference type="EMBL" id="MCD9097611.1"/>
    </source>
</evidence>
<proteinExistence type="predicted"/>
<evidence type="ECO:0000313" key="5">
    <source>
        <dbReference type="Proteomes" id="UP001430360"/>
    </source>
</evidence>
<evidence type="ECO:0000259" key="3">
    <source>
        <dbReference type="Pfam" id="PF14302"/>
    </source>
</evidence>
<dbReference type="InterPro" id="IPR025485">
    <property type="entry name" value="DUF4377"/>
</dbReference>
<feature type="domain" description="DUF306" evidence="2">
    <location>
        <begin position="48"/>
        <end position="163"/>
    </location>
</feature>
<name>A0ABS8UDP5_9GAMM</name>
<feature type="signal peptide" evidence="1">
    <location>
        <begin position="1"/>
        <end position="25"/>
    </location>
</feature>
<keyword evidence="5" id="KW-1185">Reference proteome</keyword>
<evidence type="ECO:0000259" key="2">
    <source>
        <dbReference type="Pfam" id="PF03724"/>
    </source>
</evidence>
<dbReference type="Proteomes" id="UP001430360">
    <property type="component" value="Unassembled WGS sequence"/>
</dbReference>
<feature type="chain" id="PRO_5046661900" evidence="1">
    <location>
        <begin position="26"/>
        <end position="274"/>
    </location>
</feature>
<reference evidence="4" key="1">
    <citation type="submission" date="2021-12" db="EMBL/GenBank/DDBJ databases">
        <authorList>
            <person name="Ulrich A."/>
        </authorList>
    </citation>
    <scope>NUCLEOTIDE SEQUENCE</scope>
    <source>
        <strain evidence="4">A1P009</strain>
    </source>
</reference>
<dbReference type="PROSITE" id="PS51257">
    <property type="entry name" value="PROKAR_LIPOPROTEIN"/>
    <property type="match status" value="1"/>
</dbReference>
<gene>
    <name evidence="4" type="ORF">LTT95_11740</name>
</gene>
<dbReference type="Pfam" id="PF03724">
    <property type="entry name" value="META"/>
    <property type="match status" value="1"/>
</dbReference>
<comment type="caution">
    <text evidence="4">The sequence shown here is derived from an EMBL/GenBank/DDBJ whole genome shotgun (WGS) entry which is preliminary data.</text>
</comment>
<evidence type="ECO:0000256" key="1">
    <source>
        <dbReference type="SAM" id="SignalP"/>
    </source>
</evidence>
<organism evidence="4 5">
    <name type="scientific">Luteimonas fraxinea</name>
    <dbReference type="NCBI Taxonomy" id="2901869"/>
    <lineage>
        <taxon>Bacteria</taxon>
        <taxon>Pseudomonadati</taxon>
        <taxon>Pseudomonadota</taxon>
        <taxon>Gammaproteobacteria</taxon>
        <taxon>Lysobacterales</taxon>
        <taxon>Lysobacteraceae</taxon>
        <taxon>Luteimonas</taxon>
    </lineage>
</organism>
<sequence>MRRPLMLLLPLALAACGGSTPPEGAAAAPTQAAADAIPDAAPADHAKTLEAYHWRLIDATSSGGARIDALLDGDGEALQLDFADSGLSVSNACNRMGANVALDDDRLTVDQVISTMMACADAHLTAREREIGQRLPGTHRIALTGGEPPRLTLQLENGDVLVFEGVPTPATRYGGEGETVFLEIAPERVACSHPLIPEQRCLQTREVQYDDEGVRSPGDAEWTPLYQDIEGFTFEDGVRNVVRVQRFDVADPPADAPSQAYVLDMVVESESVGR</sequence>
<dbReference type="EMBL" id="JAJQKU010000003">
    <property type="protein sequence ID" value="MCD9097611.1"/>
    <property type="molecule type" value="Genomic_DNA"/>
</dbReference>
<dbReference type="PANTHER" id="PTHR35535:SF1">
    <property type="entry name" value="HEAT SHOCK PROTEIN HSLJ"/>
    <property type="match status" value="1"/>
</dbReference>
<dbReference type="PANTHER" id="PTHR35535">
    <property type="entry name" value="HEAT SHOCK PROTEIN HSLJ"/>
    <property type="match status" value="1"/>
</dbReference>
<protein>
    <submittedName>
        <fullName evidence="4">META and DUF4377 domain-containing protein</fullName>
    </submittedName>
</protein>
<accession>A0ABS8UDP5</accession>
<dbReference type="Pfam" id="PF14302">
    <property type="entry name" value="DUF4377"/>
    <property type="match status" value="1"/>
</dbReference>
<reference evidence="4" key="2">
    <citation type="journal article" date="2022" name="Syst. Appl. Microbiol.">
        <title>Physiological and genomic characterisation of Luteimonas fraxinea sp. nov., a bacterial species associated with trees tolerant to ash dieback.</title>
        <authorList>
            <person name="Ulrich K."/>
            <person name="Becker R."/>
            <person name="Behrendt U."/>
            <person name="Kube M."/>
            <person name="Schneck V."/>
            <person name="Ulrich A."/>
        </authorList>
    </citation>
    <scope>NUCLEOTIDE SEQUENCE</scope>
    <source>
        <strain evidence="4">A1P009</strain>
    </source>
</reference>
<dbReference type="InterPro" id="IPR038670">
    <property type="entry name" value="HslJ-like_sf"/>
</dbReference>
<dbReference type="InterPro" id="IPR053147">
    <property type="entry name" value="Hsp_HslJ-like"/>
</dbReference>
<dbReference type="InterPro" id="IPR005184">
    <property type="entry name" value="DUF306_Meta_HslJ"/>
</dbReference>
<dbReference type="Gene3D" id="2.40.128.270">
    <property type="match status" value="1"/>
</dbReference>